<gene>
    <name evidence="3" type="ORF">EGI31_16515</name>
</gene>
<protein>
    <submittedName>
        <fullName evidence="3">Acyltransferase</fullName>
    </submittedName>
</protein>
<keyword evidence="1" id="KW-0812">Transmembrane</keyword>
<dbReference type="GO" id="GO:0016747">
    <property type="term" value="F:acyltransferase activity, transferring groups other than amino-acyl groups"/>
    <property type="evidence" value="ECO:0007669"/>
    <property type="project" value="InterPro"/>
</dbReference>
<dbReference type="RefSeq" id="WP_255038238.1">
    <property type="nucleotide sequence ID" value="NZ_RJUF01000174.1"/>
</dbReference>
<dbReference type="InterPro" id="IPR002656">
    <property type="entry name" value="Acyl_transf_3_dom"/>
</dbReference>
<dbReference type="Pfam" id="PF01757">
    <property type="entry name" value="Acyl_transf_3"/>
    <property type="match status" value="1"/>
</dbReference>
<keyword evidence="1" id="KW-0472">Membrane</keyword>
<organism evidence="3 4">
    <name type="scientific">Lacihabitans soyangensis</name>
    <dbReference type="NCBI Taxonomy" id="869394"/>
    <lineage>
        <taxon>Bacteria</taxon>
        <taxon>Pseudomonadati</taxon>
        <taxon>Bacteroidota</taxon>
        <taxon>Cytophagia</taxon>
        <taxon>Cytophagales</taxon>
        <taxon>Leadbetterellaceae</taxon>
        <taxon>Lacihabitans</taxon>
    </lineage>
</organism>
<feature type="domain" description="Acyltransferase 3" evidence="2">
    <location>
        <begin position="4"/>
        <end position="355"/>
    </location>
</feature>
<dbReference type="GO" id="GO:0000271">
    <property type="term" value="P:polysaccharide biosynthetic process"/>
    <property type="evidence" value="ECO:0007669"/>
    <property type="project" value="TreeGrafter"/>
</dbReference>
<comment type="caution">
    <text evidence="3">The sequence shown here is derived from an EMBL/GenBank/DDBJ whole genome shotgun (WGS) entry which is preliminary data.</text>
</comment>
<feature type="transmembrane region" description="Helical" evidence="1">
    <location>
        <begin position="220"/>
        <end position="242"/>
    </location>
</feature>
<feature type="transmembrane region" description="Helical" evidence="1">
    <location>
        <begin position="342"/>
        <end position="367"/>
    </location>
</feature>
<keyword evidence="4" id="KW-1185">Reference proteome</keyword>
<feature type="transmembrane region" description="Helical" evidence="1">
    <location>
        <begin position="12"/>
        <end position="30"/>
    </location>
</feature>
<feature type="transmembrane region" description="Helical" evidence="1">
    <location>
        <begin position="249"/>
        <end position="266"/>
    </location>
</feature>
<accession>A0AAE3KXB6</accession>
<dbReference type="InterPro" id="IPR050879">
    <property type="entry name" value="Acyltransferase_3"/>
</dbReference>
<evidence type="ECO:0000259" key="2">
    <source>
        <dbReference type="Pfam" id="PF01757"/>
    </source>
</evidence>
<feature type="transmembrane region" description="Helical" evidence="1">
    <location>
        <begin position="312"/>
        <end position="330"/>
    </location>
</feature>
<dbReference type="AlphaFoldDB" id="A0AAE3KXB6"/>
<feature type="transmembrane region" description="Helical" evidence="1">
    <location>
        <begin position="50"/>
        <end position="73"/>
    </location>
</feature>
<dbReference type="PANTHER" id="PTHR23028:SF53">
    <property type="entry name" value="ACYL_TRANSF_3 DOMAIN-CONTAINING PROTEIN"/>
    <property type="match status" value="1"/>
</dbReference>
<evidence type="ECO:0000256" key="1">
    <source>
        <dbReference type="SAM" id="Phobius"/>
    </source>
</evidence>
<reference evidence="3 4" key="1">
    <citation type="submission" date="2018-11" db="EMBL/GenBank/DDBJ databases">
        <title>Novel bacteria species description.</title>
        <authorList>
            <person name="Han J.-H."/>
        </authorList>
    </citation>
    <scope>NUCLEOTIDE SEQUENCE [LARGE SCALE GENOMIC DNA]</scope>
    <source>
        <strain evidence="3 4">KCTC23259</strain>
    </source>
</reference>
<dbReference type="GO" id="GO:0016020">
    <property type="term" value="C:membrane"/>
    <property type="evidence" value="ECO:0007669"/>
    <property type="project" value="TreeGrafter"/>
</dbReference>
<keyword evidence="3" id="KW-0012">Acyltransferase</keyword>
<proteinExistence type="predicted"/>
<name>A0AAE3KXB6_9BACT</name>
<dbReference type="Proteomes" id="UP001204144">
    <property type="component" value="Unassembled WGS sequence"/>
</dbReference>
<feature type="transmembrane region" description="Helical" evidence="1">
    <location>
        <begin position="106"/>
        <end position="128"/>
    </location>
</feature>
<keyword evidence="1" id="KW-1133">Transmembrane helix</keyword>
<dbReference type="EMBL" id="RJUF01000174">
    <property type="protein sequence ID" value="MCP9764545.1"/>
    <property type="molecule type" value="Genomic_DNA"/>
</dbReference>
<keyword evidence="3" id="KW-0808">Transferase</keyword>
<feature type="transmembrane region" description="Helical" evidence="1">
    <location>
        <begin position="272"/>
        <end position="291"/>
    </location>
</feature>
<evidence type="ECO:0000313" key="4">
    <source>
        <dbReference type="Proteomes" id="UP001204144"/>
    </source>
</evidence>
<feature type="transmembrane region" description="Helical" evidence="1">
    <location>
        <begin position="148"/>
        <end position="168"/>
    </location>
</feature>
<feature type="transmembrane region" description="Helical" evidence="1">
    <location>
        <begin position="180"/>
        <end position="208"/>
    </location>
</feature>
<dbReference type="PANTHER" id="PTHR23028">
    <property type="entry name" value="ACETYLTRANSFERASE"/>
    <property type="match status" value="1"/>
</dbReference>
<sequence>MNIKFLDGLRGMAAIYVMIGHARWLLWEGYSEGFLKHTQAYSIFEKIEMYFFTLFKYGHEAVLLFFVLSGFVIHNGFVRKFQKNGDQKINFGHFYLKRVRRIYPPFLFALVLTAVLDFVGRSLGYTIYSAQTINAGINTTIGNSSHSLSTYIGNVFFLFHQYVPVFGTNGPTWSLKLESWFYLLYPFFLLFSRKNIVLSTVLLIVLFYFSNYSTWWSEQLSIEVFGGLMCWWLGVLLAEVYAERIKVSLMIFIGVVIFGFILLNFISIDQNFYDFKIALLFTSVIAILLFLNQKQFNLRYIERFKFFGDFSYTLYITHFPILVFVSGMISKYNQNQLPQHSFYILVGALITIVFAYFSHFLVEVPFLKSQNSNKQKQTLSEETTFVKYEDINNS</sequence>
<evidence type="ECO:0000313" key="3">
    <source>
        <dbReference type="EMBL" id="MCP9764545.1"/>
    </source>
</evidence>